<sequence>MSSSMELNLLEKRQRKLQGHLNWLKQIVEIPHGLEAFKNQSFTDFKILVGKRTFLVSKVILAMKSEVFKTMFESGMKEAHTGELILNDDDEESVEAMLLFIYGNKKVEDFTTAVKVRPYTIMVSVQRLHFEICFLFDTFS</sequence>
<feature type="domain" description="BTB" evidence="1">
    <location>
        <begin position="43"/>
        <end position="105"/>
    </location>
</feature>
<protein>
    <recommendedName>
        <fullName evidence="1">BTB domain-containing protein</fullName>
    </recommendedName>
</protein>
<dbReference type="CDD" id="cd18186">
    <property type="entry name" value="BTB_POZ_ZBTB_KLHL-like"/>
    <property type="match status" value="1"/>
</dbReference>
<evidence type="ECO:0000313" key="2">
    <source>
        <dbReference type="EMBL" id="CAD5217047.1"/>
    </source>
</evidence>
<reference evidence="2" key="1">
    <citation type="submission" date="2020-09" db="EMBL/GenBank/DDBJ databases">
        <authorList>
            <person name="Kikuchi T."/>
        </authorList>
    </citation>
    <scope>NUCLEOTIDE SEQUENCE</scope>
    <source>
        <strain evidence="2">SH1</strain>
    </source>
</reference>
<name>A0A811KPQ7_9BILA</name>
<keyword evidence="3" id="KW-1185">Reference proteome</keyword>
<dbReference type="AlphaFoldDB" id="A0A811KPQ7"/>
<dbReference type="InterPro" id="IPR000210">
    <property type="entry name" value="BTB/POZ_dom"/>
</dbReference>
<dbReference type="Proteomes" id="UP000783686">
    <property type="component" value="Unassembled WGS sequence"/>
</dbReference>
<dbReference type="Pfam" id="PF00651">
    <property type="entry name" value="BTB"/>
    <property type="match status" value="1"/>
</dbReference>
<dbReference type="InterPro" id="IPR011333">
    <property type="entry name" value="SKP1/BTB/POZ_sf"/>
</dbReference>
<dbReference type="Gene3D" id="3.30.710.10">
    <property type="entry name" value="Potassium Channel Kv1.1, Chain A"/>
    <property type="match status" value="1"/>
</dbReference>
<dbReference type="PANTHER" id="PTHR24413">
    <property type="entry name" value="SPECKLE-TYPE POZ PROTEIN"/>
    <property type="match status" value="1"/>
</dbReference>
<dbReference type="Proteomes" id="UP000614601">
    <property type="component" value="Unassembled WGS sequence"/>
</dbReference>
<accession>A0A811KPQ7</accession>
<dbReference type="EMBL" id="CAJFCW020000003">
    <property type="protein sequence ID" value="CAG9107014.1"/>
    <property type="molecule type" value="Genomic_DNA"/>
</dbReference>
<gene>
    <name evidence="2" type="ORF">BOKJ2_LOCUS6892</name>
</gene>
<organism evidence="2 3">
    <name type="scientific">Bursaphelenchus okinawaensis</name>
    <dbReference type="NCBI Taxonomy" id="465554"/>
    <lineage>
        <taxon>Eukaryota</taxon>
        <taxon>Metazoa</taxon>
        <taxon>Ecdysozoa</taxon>
        <taxon>Nematoda</taxon>
        <taxon>Chromadorea</taxon>
        <taxon>Rhabditida</taxon>
        <taxon>Tylenchina</taxon>
        <taxon>Tylenchomorpha</taxon>
        <taxon>Aphelenchoidea</taxon>
        <taxon>Aphelenchoididae</taxon>
        <taxon>Bursaphelenchus</taxon>
    </lineage>
</organism>
<dbReference type="SMART" id="SM00225">
    <property type="entry name" value="BTB"/>
    <property type="match status" value="1"/>
</dbReference>
<evidence type="ECO:0000259" key="1">
    <source>
        <dbReference type="PROSITE" id="PS50097"/>
    </source>
</evidence>
<evidence type="ECO:0000313" key="3">
    <source>
        <dbReference type="Proteomes" id="UP000614601"/>
    </source>
</evidence>
<dbReference type="OrthoDB" id="6359816at2759"/>
<proteinExistence type="predicted"/>
<dbReference type="PROSITE" id="PS50097">
    <property type="entry name" value="BTB"/>
    <property type="match status" value="1"/>
</dbReference>
<comment type="caution">
    <text evidence="2">The sequence shown here is derived from an EMBL/GenBank/DDBJ whole genome shotgun (WGS) entry which is preliminary data.</text>
</comment>
<dbReference type="SUPFAM" id="SSF54695">
    <property type="entry name" value="POZ domain"/>
    <property type="match status" value="1"/>
</dbReference>
<dbReference type="EMBL" id="CAJFDH010000003">
    <property type="protein sequence ID" value="CAD5217047.1"/>
    <property type="molecule type" value="Genomic_DNA"/>
</dbReference>